<name>A0A840YL85_9PROT</name>
<dbReference type="Pfam" id="PF02776">
    <property type="entry name" value="TPP_enzyme_N"/>
    <property type="match status" value="1"/>
</dbReference>
<feature type="domain" description="Thiamine pyrophosphate enzyme N-terminal TPP-binding" evidence="5">
    <location>
        <begin position="18"/>
        <end position="122"/>
    </location>
</feature>
<protein>
    <submittedName>
        <fullName evidence="6">Acetolactate synthase-1/2/3 large subunit</fullName>
        <ecNumber evidence="6">2.2.1.6</ecNumber>
    </submittedName>
</protein>
<evidence type="ECO:0000256" key="2">
    <source>
        <dbReference type="ARBA" id="ARBA00023052"/>
    </source>
</evidence>
<proteinExistence type="inferred from homology"/>
<evidence type="ECO:0000256" key="3">
    <source>
        <dbReference type="SAM" id="MobiDB-lite"/>
    </source>
</evidence>
<dbReference type="EMBL" id="JACIJD010000017">
    <property type="protein sequence ID" value="MBB5695383.1"/>
    <property type="molecule type" value="Genomic_DNA"/>
</dbReference>
<evidence type="ECO:0000313" key="7">
    <source>
        <dbReference type="Proteomes" id="UP000580654"/>
    </source>
</evidence>
<evidence type="ECO:0000259" key="4">
    <source>
        <dbReference type="Pfam" id="PF02775"/>
    </source>
</evidence>
<dbReference type="InterPro" id="IPR029061">
    <property type="entry name" value="THDP-binding"/>
</dbReference>
<dbReference type="CDD" id="cd02002">
    <property type="entry name" value="TPP_BFDC"/>
    <property type="match status" value="1"/>
</dbReference>
<keyword evidence="7" id="KW-1185">Reference proteome</keyword>
<feature type="domain" description="Thiamine pyrophosphate enzyme TPP-binding" evidence="4">
    <location>
        <begin position="390"/>
        <end position="526"/>
    </location>
</feature>
<dbReference type="InterPro" id="IPR045229">
    <property type="entry name" value="TPP_enz"/>
</dbReference>
<dbReference type="InterPro" id="IPR012001">
    <property type="entry name" value="Thiamin_PyroP_enz_TPP-bd_dom"/>
</dbReference>
<dbReference type="NCBIfam" id="NF005760">
    <property type="entry name" value="PRK07586.1"/>
    <property type="match status" value="1"/>
</dbReference>
<dbReference type="EC" id="2.2.1.6" evidence="6"/>
<dbReference type="AlphaFoldDB" id="A0A840YL85"/>
<dbReference type="InterPro" id="IPR029035">
    <property type="entry name" value="DHS-like_NAD/FAD-binding_dom"/>
</dbReference>
<evidence type="ECO:0000259" key="5">
    <source>
        <dbReference type="Pfam" id="PF02776"/>
    </source>
</evidence>
<dbReference type="Gene3D" id="3.40.50.1220">
    <property type="entry name" value="TPP-binding domain"/>
    <property type="match status" value="1"/>
</dbReference>
<dbReference type="Proteomes" id="UP000580654">
    <property type="component" value="Unassembled WGS sequence"/>
</dbReference>
<dbReference type="SUPFAM" id="SSF52518">
    <property type="entry name" value="Thiamin diphosphate-binding fold (THDP-binding)"/>
    <property type="match status" value="2"/>
</dbReference>
<dbReference type="GO" id="GO:0030976">
    <property type="term" value="F:thiamine pyrophosphate binding"/>
    <property type="evidence" value="ECO:0007669"/>
    <property type="project" value="InterPro"/>
</dbReference>
<dbReference type="InterPro" id="IPR011766">
    <property type="entry name" value="TPP_enzyme_TPP-bd"/>
</dbReference>
<dbReference type="PANTHER" id="PTHR18968:SF86">
    <property type="entry name" value="ACETOLACTATE SYNTHASE LARGE SUBUNIT ILVX-RELATED"/>
    <property type="match status" value="1"/>
</dbReference>
<sequence length="529" mass="54865">MPRATCAAFAPGESIDVNGAHSLVRTLLASGVDTCFANPGTSEMHFVAALDQIPGMRCVLGLQENVVTGMADGYWRLAGKPACTLLHCGPGLANGLGNLHNARRARSGIVNIVGDHATYHRAFDAPLTADTEGWARPVSAWVRTSARAADVGRDAAVAVQAARTAPGGIATLILPSDSSWDEGGEEAAPLPVPGPVAPDPGAVRQAARVLREGKRVLILLGGAALRERGQALAWRIAQATGASLLAEGSNARMTRGRGLPQLDRVPYVVNVAVERLSGFDHIVLVNAKAPVGFFAYPGKPSALYPPEAGVHVLSRFEGDAEAALAALADELGAPEAAIPDPGPRPEPARGAPTPEGLARTVAALMPEGAIVSDESVSYGRGFFPETYAAPRHDWLQLTGGAIGDGMPVATGAAIGSGGNRRVISLQADGSAMYSLQSLWTQAREKLPVTTVILSNRKYQILIGEYAGVGANPGPTAMNMLDLGNPDLDWVRLAGGMGVEAARAETLEALGDLLSQSMARPGPFLIELSV</sequence>
<dbReference type="PANTHER" id="PTHR18968">
    <property type="entry name" value="THIAMINE PYROPHOSPHATE ENZYMES"/>
    <property type="match status" value="1"/>
</dbReference>
<keyword evidence="2" id="KW-0786">Thiamine pyrophosphate</keyword>
<dbReference type="Gene3D" id="3.40.50.970">
    <property type="match status" value="2"/>
</dbReference>
<gene>
    <name evidence="6" type="ORF">FHS87_003440</name>
</gene>
<evidence type="ECO:0000313" key="6">
    <source>
        <dbReference type="EMBL" id="MBB5695383.1"/>
    </source>
</evidence>
<dbReference type="GO" id="GO:0050660">
    <property type="term" value="F:flavin adenine dinucleotide binding"/>
    <property type="evidence" value="ECO:0007669"/>
    <property type="project" value="TreeGrafter"/>
</dbReference>
<feature type="region of interest" description="Disordered" evidence="3">
    <location>
        <begin position="334"/>
        <end position="354"/>
    </location>
</feature>
<dbReference type="CDD" id="cd07035">
    <property type="entry name" value="TPP_PYR_POX_like"/>
    <property type="match status" value="1"/>
</dbReference>
<dbReference type="SUPFAM" id="SSF52467">
    <property type="entry name" value="DHS-like NAD/FAD-binding domain"/>
    <property type="match status" value="1"/>
</dbReference>
<comment type="caution">
    <text evidence="6">The sequence shown here is derived from an EMBL/GenBank/DDBJ whole genome shotgun (WGS) entry which is preliminary data.</text>
</comment>
<organism evidence="6 7">
    <name type="scientific">Muricoccus pecuniae</name>
    <dbReference type="NCBI Taxonomy" id="693023"/>
    <lineage>
        <taxon>Bacteria</taxon>
        <taxon>Pseudomonadati</taxon>
        <taxon>Pseudomonadota</taxon>
        <taxon>Alphaproteobacteria</taxon>
        <taxon>Acetobacterales</taxon>
        <taxon>Roseomonadaceae</taxon>
        <taxon>Muricoccus</taxon>
    </lineage>
</organism>
<reference evidence="6 7" key="1">
    <citation type="submission" date="2020-08" db="EMBL/GenBank/DDBJ databases">
        <title>Genomic Encyclopedia of Type Strains, Phase IV (KMG-IV): sequencing the most valuable type-strain genomes for metagenomic binning, comparative biology and taxonomic classification.</title>
        <authorList>
            <person name="Goeker M."/>
        </authorList>
    </citation>
    <scope>NUCLEOTIDE SEQUENCE [LARGE SCALE GENOMIC DNA]</scope>
    <source>
        <strain evidence="6 7">DSM 25622</strain>
    </source>
</reference>
<accession>A0A840YL85</accession>
<comment type="similarity">
    <text evidence="1">Belongs to the TPP enzyme family.</text>
</comment>
<dbReference type="GO" id="GO:0044281">
    <property type="term" value="P:small molecule metabolic process"/>
    <property type="evidence" value="ECO:0007669"/>
    <property type="project" value="UniProtKB-ARBA"/>
</dbReference>
<dbReference type="Pfam" id="PF02775">
    <property type="entry name" value="TPP_enzyme_C"/>
    <property type="match status" value="1"/>
</dbReference>
<evidence type="ECO:0000256" key="1">
    <source>
        <dbReference type="ARBA" id="ARBA00007812"/>
    </source>
</evidence>
<dbReference type="GO" id="GO:0003984">
    <property type="term" value="F:acetolactate synthase activity"/>
    <property type="evidence" value="ECO:0007669"/>
    <property type="project" value="UniProtKB-EC"/>
</dbReference>
<keyword evidence="6" id="KW-0808">Transferase</keyword>